<keyword evidence="4" id="KW-1185">Reference proteome</keyword>
<dbReference type="InterPro" id="IPR051534">
    <property type="entry name" value="CBASS_pafABC_assoc_protein"/>
</dbReference>
<dbReference type="Pfam" id="PF25583">
    <property type="entry name" value="WCX"/>
    <property type="match status" value="1"/>
</dbReference>
<dbReference type="EMBL" id="SMJU01000002">
    <property type="protein sequence ID" value="TDB67896.1"/>
    <property type="molecule type" value="Genomic_DNA"/>
</dbReference>
<dbReference type="PANTHER" id="PTHR34580:SF9">
    <property type="entry name" value="SLL5097 PROTEIN"/>
    <property type="match status" value="1"/>
</dbReference>
<evidence type="ECO:0000259" key="1">
    <source>
        <dbReference type="Pfam" id="PF13280"/>
    </source>
</evidence>
<feature type="domain" description="WCX" evidence="2">
    <location>
        <begin position="284"/>
        <end position="321"/>
    </location>
</feature>
<dbReference type="Proteomes" id="UP000295706">
    <property type="component" value="Unassembled WGS sequence"/>
</dbReference>
<gene>
    <name evidence="3" type="ORF">EZE20_02930</name>
</gene>
<dbReference type="InterPro" id="IPR026881">
    <property type="entry name" value="WYL_dom"/>
</dbReference>
<name>A0A4R4KLQ2_9BACT</name>
<reference evidence="3 4" key="1">
    <citation type="submission" date="2019-02" db="EMBL/GenBank/DDBJ databases">
        <title>Arundinibacter roseus gen. nov., sp. nov., a new member of the family Cytophagaceae.</title>
        <authorList>
            <person name="Szuroczki S."/>
            <person name="Khayer B."/>
            <person name="Sproer C."/>
            <person name="Toumi M."/>
            <person name="Szabo A."/>
            <person name="Felfoldi T."/>
            <person name="Schumann P."/>
            <person name="Toth E."/>
        </authorList>
    </citation>
    <scope>NUCLEOTIDE SEQUENCE [LARGE SCALE GENOMIC DNA]</scope>
    <source>
        <strain evidence="3 4">DMA-k-7a</strain>
    </source>
</reference>
<evidence type="ECO:0000313" key="3">
    <source>
        <dbReference type="EMBL" id="TDB67896.1"/>
    </source>
</evidence>
<dbReference type="RefSeq" id="WP_132114334.1">
    <property type="nucleotide sequence ID" value="NZ_SMJU01000002.1"/>
</dbReference>
<sequence>MTTPQYDRLKRLNERLNQWGGRPVPKAELLRLTSVSERTFKEDLALMREEFQAPIQYCRRTKGFYYASQFDLMASVALNDRDVQTLETAVAALAQFKDLPLFAELRGTVDKIESAVRFRVRPSPQAQRIQFESVPYFQNIELIEPLLHCIVQQQVVEFDYQKHDQAQAERYDLHPYLIKEYRNRWYVLGHCPKRHSLRIFGLDRIVANSLQSTGAFFDEPDFDASQYFAYTLGIAVYDQQPEEVVLSMTPGHGRFFKSQPFFAFQPDDILMDTPKEFRIRFPRISINKELVMELVRWGNQIRVVSPESLRQKVVEYLQRALNQYET</sequence>
<dbReference type="InterPro" id="IPR057727">
    <property type="entry name" value="WCX_dom"/>
</dbReference>
<organism evidence="3 4">
    <name type="scientific">Arundinibacter roseus</name>
    <dbReference type="NCBI Taxonomy" id="2070510"/>
    <lineage>
        <taxon>Bacteria</taxon>
        <taxon>Pseudomonadati</taxon>
        <taxon>Bacteroidota</taxon>
        <taxon>Cytophagia</taxon>
        <taxon>Cytophagales</taxon>
        <taxon>Spirosomataceae</taxon>
        <taxon>Arundinibacter</taxon>
    </lineage>
</organism>
<dbReference type="PROSITE" id="PS52050">
    <property type="entry name" value="WYL"/>
    <property type="match status" value="1"/>
</dbReference>
<dbReference type="Pfam" id="PF13280">
    <property type="entry name" value="WYL"/>
    <property type="match status" value="1"/>
</dbReference>
<dbReference type="OrthoDB" id="43316at2"/>
<dbReference type="AlphaFoldDB" id="A0A4R4KLQ2"/>
<evidence type="ECO:0000313" key="4">
    <source>
        <dbReference type="Proteomes" id="UP000295706"/>
    </source>
</evidence>
<evidence type="ECO:0000259" key="2">
    <source>
        <dbReference type="Pfam" id="PF25583"/>
    </source>
</evidence>
<comment type="caution">
    <text evidence="3">The sequence shown here is derived from an EMBL/GenBank/DDBJ whole genome shotgun (WGS) entry which is preliminary data.</text>
</comment>
<feature type="domain" description="WYL" evidence="1">
    <location>
        <begin position="142"/>
        <end position="206"/>
    </location>
</feature>
<proteinExistence type="predicted"/>
<accession>A0A4R4KLQ2</accession>
<dbReference type="PANTHER" id="PTHR34580">
    <property type="match status" value="1"/>
</dbReference>
<protein>
    <submittedName>
        <fullName evidence="3">WYL domain-containing protein</fullName>
    </submittedName>
</protein>